<proteinExistence type="predicted"/>
<evidence type="ECO:0000313" key="3">
    <source>
        <dbReference type="Proteomes" id="UP000789342"/>
    </source>
</evidence>
<feature type="compositionally biased region" description="Polar residues" evidence="1">
    <location>
        <begin position="1"/>
        <end position="19"/>
    </location>
</feature>
<reference evidence="2" key="1">
    <citation type="submission" date="2021-06" db="EMBL/GenBank/DDBJ databases">
        <authorList>
            <person name="Kallberg Y."/>
            <person name="Tangrot J."/>
            <person name="Rosling A."/>
        </authorList>
    </citation>
    <scope>NUCLEOTIDE SEQUENCE</scope>
    <source>
        <strain evidence="2">CL551</strain>
    </source>
</reference>
<feature type="compositionally biased region" description="Polar residues" evidence="1">
    <location>
        <begin position="55"/>
        <end position="70"/>
    </location>
</feature>
<dbReference type="EMBL" id="CAJVPV010001056">
    <property type="protein sequence ID" value="CAG8484938.1"/>
    <property type="molecule type" value="Genomic_DNA"/>
</dbReference>
<sequence>PLSIATSVEQVPLSSSKTQPPLPTLPSIQDENSSPNSSPQGAPSDDITPSDESGDGTSFNSPLLRTGTVSNDKRGLSLRSSVRINKVLTPDSTDSDKTSVAVDSRRGKIPDIWSTGATYRTTLPVEEKDKNDEEEVGGGSKRFFANSNFDDESD</sequence>
<dbReference type="Proteomes" id="UP000789342">
    <property type="component" value="Unassembled WGS sequence"/>
</dbReference>
<feature type="region of interest" description="Disordered" evidence="1">
    <location>
        <begin position="1"/>
        <end position="77"/>
    </location>
</feature>
<organism evidence="2 3">
    <name type="scientific">Acaulospora morrowiae</name>
    <dbReference type="NCBI Taxonomy" id="94023"/>
    <lineage>
        <taxon>Eukaryota</taxon>
        <taxon>Fungi</taxon>
        <taxon>Fungi incertae sedis</taxon>
        <taxon>Mucoromycota</taxon>
        <taxon>Glomeromycotina</taxon>
        <taxon>Glomeromycetes</taxon>
        <taxon>Diversisporales</taxon>
        <taxon>Acaulosporaceae</taxon>
        <taxon>Acaulospora</taxon>
    </lineage>
</organism>
<evidence type="ECO:0000256" key="1">
    <source>
        <dbReference type="SAM" id="MobiDB-lite"/>
    </source>
</evidence>
<evidence type="ECO:0000313" key="2">
    <source>
        <dbReference type="EMBL" id="CAG8484938.1"/>
    </source>
</evidence>
<gene>
    <name evidence="2" type="ORF">AMORRO_LOCUS2493</name>
</gene>
<protein>
    <submittedName>
        <fullName evidence="2">6863_t:CDS:1</fullName>
    </submittedName>
</protein>
<comment type="caution">
    <text evidence="2">The sequence shown here is derived from an EMBL/GenBank/DDBJ whole genome shotgun (WGS) entry which is preliminary data.</text>
</comment>
<name>A0A9N8WJP5_9GLOM</name>
<feature type="region of interest" description="Disordered" evidence="1">
    <location>
        <begin position="128"/>
        <end position="154"/>
    </location>
</feature>
<keyword evidence="3" id="KW-1185">Reference proteome</keyword>
<dbReference type="AlphaFoldDB" id="A0A9N8WJP5"/>
<accession>A0A9N8WJP5</accession>
<feature type="compositionally biased region" description="Polar residues" evidence="1">
    <location>
        <begin position="26"/>
        <end position="41"/>
    </location>
</feature>
<feature type="non-terminal residue" evidence="2">
    <location>
        <position position="1"/>
    </location>
</feature>